<dbReference type="GO" id="GO:0005576">
    <property type="term" value="C:extracellular region"/>
    <property type="evidence" value="ECO:0007669"/>
    <property type="project" value="InterPro"/>
</dbReference>
<dbReference type="EMBL" id="LK023368">
    <property type="protein sequence ID" value="CDS12686.1"/>
    <property type="molecule type" value="Genomic_DNA"/>
</dbReference>
<reference evidence="2" key="1">
    <citation type="journal article" date="2014" name="Genome Announc.">
        <title>De novo whole-genome sequence and genome annotation of Lichtheimia ramosa.</title>
        <authorList>
            <person name="Linde J."/>
            <person name="Schwartze V."/>
            <person name="Binder U."/>
            <person name="Lass-Florl C."/>
            <person name="Voigt K."/>
            <person name="Horn F."/>
        </authorList>
    </citation>
    <scope>NUCLEOTIDE SEQUENCE</scope>
    <source>
        <strain evidence="2">JMRC FSU:6197</strain>
    </source>
</reference>
<dbReference type="PROSITE" id="PS01009">
    <property type="entry name" value="CRISP_1"/>
    <property type="match status" value="1"/>
</dbReference>
<dbReference type="Pfam" id="PF00188">
    <property type="entry name" value="CAP"/>
    <property type="match status" value="1"/>
</dbReference>
<dbReference type="SMART" id="SM00198">
    <property type="entry name" value="SCP"/>
    <property type="match status" value="1"/>
</dbReference>
<dbReference type="InterPro" id="IPR001283">
    <property type="entry name" value="CRISP-related"/>
</dbReference>
<protein>
    <recommendedName>
        <fullName evidence="1">SCP domain-containing protein</fullName>
    </recommendedName>
</protein>
<dbReference type="PANTHER" id="PTHR10334">
    <property type="entry name" value="CYSTEINE-RICH SECRETORY PROTEIN-RELATED"/>
    <property type="match status" value="1"/>
</dbReference>
<dbReference type="PRINTS" id="PR00837">
    <property type="entry name" value="V5TPXLIKE"/>
</dbReference>
<dbReference type="InterPro" id="IPR035940">
    <property type="entry name" value="CAP_sf"/>
</dbReference>
<dbReference type="SUPFAM" id="SSF55797">
    <property type="entry name" value="PR-1-like"/>
    <property type="match status" value="1"/>
</dbReference>
<dbReference type="InterPro" id="IPR014044">
    <property type="entry name" value="CAP_dom"/>
</dbReference>
<dbReference type="InterPro" id="IPR018244">
    <property type="entry name" value="Allrgn_V5/Tpx1_CS"/>
</dbReference>
<gene>
    <name evidence="2" type="ORF">LRAMOSA04872</name>
</gene>
<dbReference type="OrthoDB" id="337038at2759"/>
<sequence length="180" mass="20116">MIPNIVQSLVVFSSALVTVVWALPLLNNLDLLGLNVLETDPQEVLAVHNHFREIHGSPPLTWDNSLATYALQWSKECILKHSGGPYGENIAKGPTTWKESITDWYNEQSQYDFSNPVSIGWTEETGHFSQLIWKSTSKVGCGAVYCPNLGGNYYTCEYYPRGNILSSTADQGKYFAQNVH</sequence>
<evidence type="ECO:0000313" key="2">
    <source>
        <dbReference type="EMBL" id="CDS12686.1"/>
    </source>
</evidence>
<proteinExistence type="predicted"/>
<dbReference type="Gene3D" id="3.40.33.10">
    <property type="entry name" value="CAP"/>
    <property type="match status" value="1"/>
</dbReference>
<evidence type="ECO:0000259" key="1">
    <source>
        <dbReference type="SMART" id="SM00198"/>
    </source>
</evidence>
<organism evidence="2">
    <name type="scientific">Lichtheimia ramosa</name>
    <dbReference type="NCBI Taxonomy" id="688394"/>
    <lineage>
        <taxon>Eukaryota</taxon>
        <taxon>Fungi</taxon>
        <taxon>Fungi incertae sedis</taxon>
        <taxon>Mucoromycota</taxon>
        <taxon>Mucoromycotina</taxon>
        <taxon>Mucoromycetes</taxon>
        <taxon>Mucorales</taxon>
        <taxon>Lichtheimiaceae</taxon>
        <taxon>Lichtheimia</taxon>
    </lineage>
</organism>
<name>A0A077WYL0_9FUNG</name>
<feature type="domain" description="SCP" evidence="1">
    <location>
        <begin position="39"/>
        <end position="166"/>
    </location>
</feature>
<accession>A0A077WYL0</accession>
<dbReference type="AlphaFoldDB" id="A0A077WYL0"/>